<gene>
    <name evidence="1" type="ORF">L1987_53631</name>
</gene>
<reference evidence="2" key="1">
    <citation type="journal article" date="2022" name="Mol. Ecol. Resour.">
        <title>The genomes of chicory, endive, great burdock and yacon provide insights into Asteraceae palaeo-polyploidization history and plant inulin production.</title>
        <authorList>
            <person name="Fan W."/>
            <person name="Wang S."/>
            <person name="Wang H."/>
            <person name="Wang A."/>
            <person name="Jiang F."/>
            <person name="Liu H."/>
            <person name="Zhao H."/>
            <person name="Xu D."/>
            <person name="Zhang Y."/>
        </authorList>
    </citation>
    <scope>NUCLEOTIDE SEQUENCE [LARGE SCALE GENOMIC DNA]</scope>
    <source>
        <strain evidence="2">cv. Yunnan</strain>
    </source>
</reference>
<comment type="caution">
    <text evidence="1">The sequence shown here is derived from an EMBL/GenBank/DDBJ whole genome shotgun (WGS) entry which is preliminary data.</text>
</comment>
<proteinExistence type="predicted"/>
<protein>
    <submittedName>
        <fullName evidence="1">Uncharacterized protein</fullName>
    </submittedName>
</protein>
<reference evidence="1 2" key="2">
    <citation type="journal article" date="2022" name="Mol. Ecol. Resour.">
        <title>The genomes of chicory, endive, great burdock and yacon provide insights into Asteraceae paleo-polyploidization history and plant inulin production.</title>
        <authorList>
            <person name="Fan W."/>
            <person name="Wang S."/>
            <person name="Wang H."/>
            <person name="Wang A."/>
            <person name="Jiang F."/>
            <person name="Liu H."/>
            <person name="Zhao H."/>
            <person name="Xu D."/>
            <person name="Zhang Y."/>
        </authorList>
    </citation>
    <scope>NUCLEOTIDE SEQUENCE [LARGE SCALE GENOMIC DNA]</scope>
    <source>
        <strain evidence="2">cv. Yunnan</strain>
        <tissue evidence="1">Leaves</tissue>
    </source>
</reference>
<dbReference type="EMBL" id="CM042034">
    <property type="protein sequence ID" value="KAI3763180.1"/>
    <property type="molecule type" value="Genomic_DNA"/>
</dbReference>
<keyword evidence="2" id="KW-1185">Reference proteome</keyword>
<accession>A0ACB9EWT3</accession>
<dbReference type="Proteomes" id="UP001056120">
    <property type="component" value="Linkage Group LG17"/>
</dbReference>
<evidence type="ECO:0000313" key="1">
    <source>
        <dbReference type="EMBL" id="KAI3763180.1"/>
    </source>
</evidence>
<name>A0ACB9EWT3_9ASTR</name>
<sequence length="678" mass="77967">MDSEADEHVSDSQLIESATHVFPHHLPNYVVIDVDPTTIVNNLQDESFFHPYLYQNPSNHSNSIDVNPSDDFNDILDSQSGYIPHLSPPFAVADDVPDIHSVDMPQLSPTRSIAVDNPVFLTYLTLVILDQDPSMRQAILQVFPEFHHRLCMWHVMKKLPSKISGTLLDNTDIRSSLHRIVWSVYIKPSTFETRWHELIERFGLQDHQWLNDMFQIRDRWVPAYFIDIPMCCLMKTTASCESSNSSFKVNSSSANTLMQFMLCFETRLDIQRYRQRVAEFKFASITFQSHSDLPIEKHAFDYFTHTVFLEVQKEIIKGKFSCYISNTQVVDGKFLYSVSHLDRCNHLTNTFQVNFDRSDYSATCSCMGYTHIGYPCRHVFCVYRLNAVDRIPSQYIVNRWRRDILPKRIFSIQSRYGVNNSPQSVLRSQILELITECVDVLRGDTDGLTVFANQLKEIRSNILDKDHCASNPEALEAQDSVVEQLIGQPIDVEISISNPDGIRNKGCGKHRGIIGLRNCKFISLQNLLDFAELVYGAYHDYLHCKIKKEFSPPSTVPKVPKLEPQEVAPNPILHTFQIKTEYAPKPEISVEELPPETTQDVAFWSEVYSFCDSISSSDCSFNQIPTLRSPSLRSESPNTFMFCDNHNQWENELSQDSDYTPFEDEFSQDEINAILNNK</sequence>
<organism evidence="1 2">
    <name type="scientific">Smallanthus sonchifolius</name>
    <dbReference type="NCBI Taxonomy" id="185202"/>
    <lineage>
        <taxon>Eukaryota</taxon>
        <taxon>Viridiplantae</taxon>
        <taxon>Streptophyta</taxon>
        <taxon>Embryophyta</taxon>
        <taxon>Tracheophyta</taxon>
        <taxon>Spermatophyta</taxon>
        <taxon>Magnoliopsida</taxon>
        <taxon>eudicotyledons</taxon>
        <taxon>Gunneridae</taxon>
        <taxon>Pentapetalae</taxon>
        <taxon>asterids</taxon>
        <taxon>campanulids</taxon>
        <taxon>Asterales</taxon>
        <taxon>Asteraceae</taxon>
        <taxon>Asteroideae</taxon>
        <taxon>Heliantheae alliance</taxon>
        <taxon>Millerieae</taxon>
        <taxon>Smallanthus</taxon>
    </lineage>
</organism>
<evidence type="ECO:0000313" key="2">
    <source>
        <dbReference type="Proteomes" id="UP001056120"/>
    </source>
</evidence>